<accession>A0A1A9EVR6</accession>
<dbReference type="InterPro" id="IPR011201">
    <property type="entry name" value="Zinc-ribbon_6_bact"/>
</dbReference>
<keyword evidence="3" id="KW-1185">Reference proteome</keyword>
<dbReference type="EMBL" id="CP015839">
    <property type="protein sequence ID" value="ANG61840.1"/>
    <property type="molecule type" value="Genomic_DNA"/>
</dbReference>
<dbReference type="Pfam" id="PF10005">
    <property type="entry name" value="Zn_ribbon_DZR_6"/>
    <property type="match status" value="1"/>
</dbReference>
<dbReference type="PIRSF" id="PIRSF012641">
    <property type="entry name" value="UCP012641"/>
    <property type="match status" value="1"/>
</dbReference>
<feature type="domain" description="Zinc-ribbon" evidence="1">
    <location>
        <begin position="3"/>
        <end position="96"/>
    </location>
</feature>
<dbReference type="STRING" id="1821621.A8C75_04655"/>
<dbReference type="AlphaFoldDB" id="A0A1A9EVR6"/>
<evidence type="ECO:0000259" key="1">
    <source>
        <dbReference type="Pfam" id="PF10005"/>
    </source>
</evidence>
<organism evidence="2 3">
    <name type="scientific">Marinobacterium aestuarii</name>
    <dbReference type="NCBI Taxonomy" id="1821621"/>
    <lineage>
        <taxon>Bacteria</taxon>
        <taxon>Pseudomonadati</taxon>
        <taxon>Pseudomonadota</taxon>
        <taxon>Gammaproteobacteria</taxon>
        <taxon>Oceanospirillales</taxon>
        <taxon>Oceanospirillaceae</taxon>
        <taxon>Marinobacterium</taxon>
    </lineage>
</organism>
<dbReference type="OrthoDB" id="256753at2"/>
<gene>
    <name evidence="2" type="ORF">A8C75_04655</name>
</gene>
<protein>
    <recommendedName>
        <fullName evidence="1">Zinc-ribbon domain-containing protein</fullName>
    </recommendedName>
</protein>
<name>A0A1A9EVR6_9GAMM</name>
<evidence type="ECO:0000313" key="3">
    <source>
        <dbReference type="Proteomes" id="UP000078070"/>
    </source>
</evidence>
<dbReference type="Pfam" id="PF15887">
    <property type="entry name" value="Peptidase_Mx"/>
    <property type="match status" value="1"/>
</dbReference>
<reference evidence="2 3" key="2">
    <citation type="journal article" date="2018" name="Int. J. Syst. Evol. Microbiol.">
        <title>Marinobacterium aestuarii sp. nov., a benzene-degrading marine bacterium isolated from estuary sediment.</title>
        <authorList>
            <person name="Bae S.S."/>
            <person name="Jung J."/>
            <person name="Chung D."/>
            <person name="Baek K."/>
        </authorList>
    </citation>
    <scope>NUCLEOTIDE SEQUENCE [LARGE SCALE GENOMIC DNA]</scope>
    <source>
        <strain evidence="2 3">ST58-10</strain>
    </source>
</reference>
<reference evidence="3" key="1">
    <citation type="submission" date="2016-05" db="EMBL/GenBank/DDBJ databases">
        <authorList>
            <person name="Baek K."/>
            <person name="Yang S.-J."/>
        </authorList>
    </citation>
    <scope>NUCLEOTIDE SEQUENCE [LARGE SCALE GENOMIC DNA]</scope>
    <source>
        <strain evidence="3">ST58-10</strain>
    </source>
</reference>
<dbReference type="KEGG" id="mars:A8C75_04655"/>
<dbReference type="RefSeq" id="WP_067378808.1">
    <property type="nucleotide sequence ID" value="NZ_CP015839.1"/>
</dbReference>
<dbReference type="Gene3D" id="3.40.390.70">
    <property type="match status" value="1"/>
</dbReference>
<dbReference type="InterPro" id="IPR031321">
    <property type="entry name" value="UCP012641"/>
</dbReference>
<evidence type="ECO:0000313" key="2">
    <source>
        <dbReference type="EMBL" id="ANG61840.1"/>
    </source>
</evidence>
<sequence>MKLFTCQHCGHTLYFDNFSCIRCQHELGFLPDKMVLSALKTHDDHWVAVDAEPSEAGYRKCVNYSEHNLCNWMIADSDPCEYCVACRLTQTIPDLSVEGNKTLWHRLEAEKRRLVFSLMRLGLPLEPKPEPDAEGLAFAFLADDLSKAFHEDDERVMTGHAAGLITLNIAEADDAIREDMRQQMAEPYRTLLGHFRHESGHYYWDRLVLDSDWLEPFRTLFGDETQDYQKSLQHHYEKGAPADWQNSFVSTYASSHPWEDWAETWAHYLHIADTLETARAFGLRVKPRVEEAEDLSTGVPFDPYRSKNFEPLIEQWLPVTYALNSLNQSMGQPDLYPFILAPDAIEKLSFVHRVILDQRERKVQSA</sequence>
<dbReference type="Proteomes" id="UP000078070">
    <property type="component" value="Chromosome"/>
</dbReference>
<proteinExistence type="predicted"/>